<dbReference type="VEuPathDB" id="FungiDB:PSTT_17085"/>
<protein>
    <recommendedName>
        <fullName evidence="4">Secreted protein</fullName>
    </recommendedName>
</protein>
<gene>
    <name evidence="2" type="ORF">PSTT_17085</name>
</gene>
<feature type="signal peptide" evidence="1">
    <location>
        <begin position="1"/>
        <end position="22"/>
    </location>
</feature>
<evidence type="ECO:0000256" key="1">
    <source>
        <dbReference type="SAM" id="SignalP"/>
    </source>
</evidence>
<sequence length="106" mass="11712">MQSIQFLSVLVAVILHSQSATAIVPIFRCDGHGERTAPYCIQPGTETQYLIWHAVYQRSQFYCSGTRYKEGSGACCRTDLPFKYLTPINGVGLIKNAGLPILCDVL</sequence>
<keyword evidence="3" id="KW-1185">Reference proteome</keyword>
<dbReference type="EMBL" id="PKSL01000471">
    <property type="protein sequence ID" value="POV93984.1"/>
    <property type="molecule type" value="Genomic_DNA"/>
</dbReference>
<reference evidence="2" key="1">
    <citation type="submission" date="2017-12" db="EMBL/GenBank/DDBJ databases">
        <title>Gene loss provides genomic basis for host adaptation in cereal stripe rust fungi.</title>
        <authorList>
            <person name="Xia C."/>
        </authorList>
    </citation>
    <scope>NUCLEOTIDE SEQUENCE [LARGE SCALE GENOMIC DNA]</scope>
    <source>
        <strain evidence="2">93-210</strain>
    </source>
</reference>
<dbReference type="AlphaFoldDB" id="A0A2S4U9Y0"/>
<evidence type="ECO:0000313" key="3">
    <source>
        <dbReference type="Proteomes" id="UP000239156"/>
    </source>
</evidence>
<organism evidence="2 3">
    <name type="scientific">Puccinia striiformis</name>
    <dbReference type="NCBI Taxonomy" id="27350"/>
    <lineage>
        <taxon>Eukaryota</taxon>
        <taxon>Fungi</taxon>
        <taxon>Dikarya</taxon>
        <taxon>Basidiomycota</taxon>
        <taxon>Pucciniomycotina</taxon>
        <taxon>Pucciniomycetes</taxon>
        <taxon>Pucciniales</taxon>
        <taxon>Pucciniaceae</taxon>
        <taxon>Puccinia</taxon>
    </lineage>
</organism>
<accession>A0A2S4U9Y0</accession>
<feature type="non-terminal residue" evidence="2">
    <location>
        <position position="106"/>
    </location>
</feature>
<proteinExistence type="predicted"/>
<evidence type="ECO:0000313" key="2">
    <source>
        <dbReference type="EMBL" id="POV93984.1"/>
    </source>
</evidence>
<evidence type="ECO:0008006" key="4">
    <source>
        <dbReference type="Google" id="ProtNLM"/>
    </source>
</evidence>
<dbReference type="Proteomes" id="UP000239156">
    <property type="component" value="Unassembled WGS sequence"/>
</dbReference>
<dbReference type="VEuPathDB" id="FungiDB:PSHT_00786"/>
<comment type="caution">
    <text evidence="2">The sequence shown here is derived from an EMBL/GenBank/DDBJ whole genome shotgun (WGS) entry which is preliminary data.</text>
</comment>
<name>A0A2S4U9Y0_9BASI</name>
<keyword evidence="1" id="KW-0732">Signal</keyword>
<feature type="chain" id="PRO_5015465827" description="Secreted protein" evidence="1">
    <location>
        <begin position="23"/>
        <end position="106"/>
    </location>
</feature>